<evidence type="ECO:0000313" key="3">
    <source>
        <dbReference type="Proteomes" id="UP000759529"/>
    </source>
</evidence>
<organism evidence="2 3">
    <name type="scientific">Flavobacterium macrobrachii</name>
    <dbReference type="NCBI Taxonomy" id="591204"/>
    <lineage>
        <taxon>Bacteria</taxon>
        <taxon>Pseudomonadati</taxon>
        <taxon>Bacteroidota</taxon>
        <taxon>Flavobacteriia</taxon>
        <taxon>Flavobacteriales</taxon>
        <taxon>Flavobacteriaceae</taxon>
        <taxon>Flavobacterium</taxon>
    </lineage>
</organism>
<evidence type="ECO:0000256" key="1">
    <source>
        <dbReference type="SAM" id="Phobius"/>
    </source>
</evidence>
<protein>
    <submittedName>
        <fullName evidence="2">Uncharacterized protein</fullName>
    </submittedName>
</protein>
<proteinExistence type="predicted"/>
<keyword evidence="1" id="KW-1133">Transmembrane helix</keyword>
<dbReference type="EMBL" id="JACSOD020000413">
    <property type="protein sequence ID" value="MBM6498287.1"/>
    <property type="molecule type" value="Genomic_DNA"/>
</dbReference>
<name>A0ABS2CTI7_9FLAO</name>
<comment type="caution">
    <text evidence="2">The sequence shown here is derived from an EMBL/GenBank/DDBJ whole genome shotgun (WGS) entry which is preliminary data.</text>
</comment>
<dbReference type="Proteomes" id="UP000759529">
    <property type="component" value="Unassembled WGS sequence"/>
</dbReference>
<gene>
    <name evidence="2" type="ORF">H9X54_003105</name>
</gene>
<keyword evidence="1" id="KW-0472">Membrane</keyword>
<keyword evidence="3" id="KW-1185">Reference proteome</keyword>
<feature type="transmembrane region" description="Helical" evidence="1">
    <location>
        <begin position="6"/>
        <end position="24"/>
    </location>
</feature>
<sequence length="55" mass="6794">MSHILFSIALYLVFIFLFFREMYLDHKRYLEADRLGDEHILREVELFLKKVNCKE</sequence>
<accession>A0ABS2CTI7</accession>
<dbReference type="RefSeq" id="WP_187658523.1">
    <property type="nucleotide sequence ID" value="NZ_JACSOD020000413.1"/>
</dbReference>
<keyword evidence="1" id="KW-0812">Transmembrane</keyword>
<evidence type="ECO:0000313" key="2">
    <source>
        <dbReference type="EMBL" id="MBM6498287.1"/>
    </source>
</evidence>
<reference evidence="2 3" key="1">
    <citation type="submission" date="2021-02" db="EMBL/GenBank/DDBJ databases">
        <authorList>
            <person name="Jung H.S."/>
            <person name="Chun B.H."/>
            <person name="Jeon C.O."/>
        </authorList>
    </citation>
    <scope>NUCLEOTIDE SEQUENCE [LARGE SCALE GENOMIC DNA]</scope>
    <source>
        <strain evidence="2 3">LMG 25203</strain>
    </source>
</reference>